<evidence type="ECO:0000256" key="2">
    <source>
        <dbReference type="SAM" id="SignalP"/>
    </source>
</evidence>
<feature type="chain" id="PRO_5040208211" evidence="2">
    <location>
        <begin position="16"/>
        <end position="313"/>
    </location>
</feature>
<accession>A0A9P4GD06</accession>
<protein>
    <submittedName>
        <fullName evidence="3">Uncharacterized protein</fullName>
    </submittedName>
</protein>
<dbReference type="RefSeq" id="XP_040785940.1">
    <property type="nucleotide sequence ID" value="XM_040926766.1"/>
</dbReference>
<feature type="compositionally biased region" description="Polar residues" evidence="1">
    <location>
        <begin position="157"/>
        <end position="168"/>
    </location>
</feature>
<proteinExistence type="predicted"/>
<feature type="compositionally biased region" description="Low complexity" evidence="1">
    <location>
        <begin position="226"/>
        <end position="250"/>
    </location>
</feature>
<dbReference type="Proteomes" id="UP000800039">
    <property type="component" value="Unassembled WGS sequence"/>
</dbReference>
<feature type="region of interest" description="Disordered" evidence="1">
    <location>
        <begin position="61"/>
        <end position="91"/>
    </location>
</feature>
<feature type="compositionally biased region" description="Basic residues" evidence="1">
    <location>
        <begin position="77"/>
        <end position="90"/>
    </location>
</feature>
<feature type="compositionally biased region" description="Pro residues" evidence="1">
    <location>
        <begin position="206"/>
        <end position="216"/>
    </location>
</feature>
<feature type="signal peptide" evidence="2">
    <location>
        <begin position="1"/>
        <end position="15"/>
    </location>
</feature>
<reference evidence="3" key="1">
    <citation type="submission" date="2020-01" db="EMBL/GenBank/DDBJ databases">
        <authorList>
            <consortium name="DOE Joint Genome Institute"/>
            <person name="Haridas S."/>
            <person name="Albert R."/>
            <person name="Binder M."/>
            <person name="Bloem J."/>
            <person name="Labutti K."/>
            <person name="Salamov A."/>
            <person name="Andreopoulos B."/>
            <person name="Baker S.E."/>
            <person name="Barry K."/>
            <person name="Bills G."/>
            <person name="Bluhm B.H."/>
            <person name="Cannon C."/>
            <person name="Castanera R."/>
            <person name="Culley D.E."/>
            <person name="Daum C."/>
            <person name="Ezra D."/>
            <person name="Gonzalez J.B."/>
            <person name="Henrissat B."/>
            <person name="Kuo A."/>
            <person name="Liang C."/>
            <person name="Lipzen A."/>
            <person name="Lutzoni F."/>
            <person name="Magnuson J."/>
            <person name="Mondo S."/>
            <person name="Nolan M."/>
            <person name="Ohm R."/>
            <person name="Pangilinan J."/>
            <person name="Park H.-J."/>
            <person name="Ramirez L."/>
            <person name="Alfaro M."/>
            <person name="Sun H."/>
            <person name="Tritt A."/>
            <person name="Yoshinaga Y."/>
            <person name="Zwiers L.-H."/>
            <person name="Turgeon B.G."/>
            <person name="Goodwin S.B."/>
            <person name="Spatafora J.W."/>
            <person name="Crous P.W."/>
            <person name="Grigoriev I.V."/>
        </authorList>
    </citation>
    <scope>NUCLEOTIDE SEQUENCE</scope>
    <source>
        <strain evidence="3">CBS 394.84</strain>
    </source>
</reference>
<organism evidence="3 4">
    <name type="scientific">Cucurbitaria berberidis CBS 394.84</name>
    <dbReference type="NCBI Taxonomy" id="1168544"/>
    <lineage>
        <taxon>Eukaryota</taxon>
        <taxon>Fungi</taxon>
        <taxon>Dikarya</taxon>
        <taxon>Ascomycota</taxon>
        <taxon>Pezizomycotina</taxon>
        <taxon>Dothideomycetes</taxon>
        <taxon>Pleosporomycetidae</taxon>
        <taxon>Pleosporales</taxon>
        <taxon>Pleosporineae</taxon>
        <taxon>Cucurbitariaceae</taxon>
        <taxon>Cucurbitaria</taxon>
    </lineage>
</organism>
<dbReference type="OrthoDB" id="3693718at2759"/>
<dbReference type="AlphaFoldDB" id="A0A9P4GD06"/>
<keyword evidence="2" id="KW-0732">Signal</keyword>
<name>A0A9P4GD06_9PLEO</name>
<dbReference type="GeneID" id="63844018"/>
<evidence type="ECO:0000256" key="1">
    <source>
        <dbReference type="SAM" id="MobiDB-lite"/>
    </source>
</evidence>
<sequence length="313" mass="32040">MRSAIILALTSSTLAMPFGNVIDTIFGTSYEARHVPAPDQIPAFHAIGTVSGTGFIFPTATGASPTGRPHGTGSRPGHGHKTKTKTKSKTKSLAIDYELAPTAVPNIGDVKRQAGSGSSLPSFTLLDPSDAVPGVPKPTGTKSSARPRPTKGPGSRVPSSTAKSSLPSPTEAPGSPTPTEDPESSIPFPTPTDEPSLPSPTDDPESPFPTEEPPFPTATGQPEFPFPTGDFPIPTGGFPIPTGGFPFPTGGFPGSRIPGRPTTLKTLTRGPRPTAVPEQTGLPGGDEDGETGTGDAQGFLEWLQGMFGGAKGN</sequence>
<dbReference type="EMBL" id="ML976617">
    <property type="protein sequence ID" value="KAF1843377.1"/>
    <property type="molecule type" value="Genomic_DNA"/>
</dbReference>
<evidence type="ECO:0000313" key="4">
    <source>
        <dbReference type="Proteomes" id="UP000800039"/>
    </source>
</evidence>
<feature type="region of interest" description="Disordered" evidence="1">
    <location>
        <begin position="108"/>
        <end position="296"/>
    </location>
</feature>
<comment type="caution">
    <text evidence="3">The sequence shown here is derived from an EMBL/GenBank/DDBJ whole genome shotgun (WGS) entry which is preliminary data.</text>
</comment>
<keyword evidence="4" id="KW-1185">Reference proteome</keyword>
<evidence type="ECO:0000313" key="3">
    <source>
        <dbReference type="EMBL" id="KAF1843377.1"/>
    </source>
</evidence>
<gene>
    <name evidence="3" type="ORF">K460DRAFT_144237</name>
</gene>